<proteinExistence type="predicted"/>
<name>A0A918EE55_9PSEU</name>
<dbReference type="PROSITE" id="PS00135">
    <property type="entry name" value="TRYPSIN_SER"/>
    <property type="match status" value="1"/>
</dbReference>
<reference evidence="4" key="1">
    <citation type="journal article" date="2014" name="Int. J. Syst. Evol. Microbiol.">
        <title>Complete genome sequence of Corynebacterium casei LMG S-19264T (=DSM 44701T), isolated from a smear-ripened cheese.</title>
        <authorList>
            <consortium name="US DOE Joint Genome Institute (JGI-PGF)"/>
            <person name="Walter F."/>
            <person name="Albersmeier A."/>
            <person name="Kalinowski J."/>
            <person name="Ruckert C."/>
        </authorList>
    </citation>
    <scope>NUCLEOTIDE SEQUENCE</scope>
    <source>
        <strain evidence="4">JCM 3313</strain>
    </source>
</reference>
<dbReference type="InterPro" id="IPR018114">
    <property type="entry name" value="TRYPSIN_HIS"/>
</dbReference>
<dbReference type="RefSeq" id="WP_229795899.1">
    <property type="nucleotide sequence ID" value="NZ_BMRG01000007.1"/>
</dbReference>
<dbReference type="SUPFAM" id="SSF50494">
    <property type="entry name" value="Trypsin-like serine proteases"/>
    <property type="match status" value="1"/>
</dbReference>
<dbReference type="AlphaFoldDB" id="A0A918EE55"/>
<evidence type="ECO:0000256" key="1">
    <source>
        <dbReference type="SAM" id="MobiDB-lite"/>
    </source>
</evidence>
<sequence length="482" mass="49783">MRTSGAGPLLTALSLGAAAAAALAFTGVVGPPRTATTAATATTSTTTSKPSVHRPLDPAAVDDSLRYLVQTFGVDRAEALRRLELQQDAVRLDAVLREKASAAYGGMWVDHDAGGVLVVAATGQAGVEPHLDLLPSRQHVRVQPVARSLADLTAVRDRIAAKVGTGPEAAHLPAISEPENRVVLWARTWVANRITPLSARAQLAENARQAVAAEGEAAVARNLPEPRTSAQLSAGPTACGPLACAAPMRGGMRLDIRRDNGTRGGCTSGFNLRSTGGQHDGRAWVLTAGHCTVGKTNNRPVQHNGAEVLQQHGIEENSYPYDYAALPYAGDAATAWLESAPRRNLVLGSKEEPITGTHALTDIKAGWVVCAAGSASSAADFPDSVDSGAGAGYSPGTRCGRVLSTDVGINTDICARAGDSGGPLFNQADHTALGILEGSQQARTGACQPDERNNYVPISTVLGELDARGQGSTFAVITAPNG</sequence>
<dbReference type="GO" id="GO:0006508">
    <property type="term" value="P:proteolysis"/>
    <property type="evidence" value="ECO:0007669"/>
    <property type="project" value="InterPro"/>
</dbReference>
<gene>
    <name evidence="4" type="ORF">GCM10010185_39360</name>
</gene>
<accession>A0A918EE55</accession>
<dbReference type="InterPro" id="IPR033116">
    <property type="entry name" value="TRYPSIN_SER"/>
</dbReference>
<dbReference type="Gene3D" id="2.40.10.10">
    <property type="entry name" value="Trypsin-like serine proteases"/>
    <property type="match status" value="2"/>
</dbReference>
<dbReference type="Proteomes" id="UP000639606">
    <property type="component" value="Unassembled WGS sequence"/>
</dbReference>
<feature type="signal peptide" evidence="2">
    <location>
        <begin position="1"/>
        <end position="24"/>
    </location>
</feature>
<feature type="chain" id="PRO_5038558970" description="Peptidase S1 domain-containing protein" evidence="2">
    <location>
        <begin position="25"/>
        <end position="482"/>
    </location>
</feature>
<protein>
    <recommendedName>
        <fullName evidence="3">Peptidase S1 domain-containing protein</fullName>
    </recommendedName>
</protein>
<dbReference type="InterPro" id="IPR001254">
    <property type="entry name" value="Trypsin_dom"/>
</dbReference>
<dbReference type="InterPro" id="IPR009003">
    <property type="entry name" value="Peptidase_S1_PA"/>
</dbReference>
<dbReference type="GO" id="GO:0004252">
    <property type="term" value="F:serine-type endopeptidase activity"/>
    <property type="evidence" value="ECO:0007669"/>
    <property type="project" value="InterPro"/>
</dbReference>
<reference evidence="4" key="2">
    <citation type="submission" date="2020-09" db="EMBL/GenBank/DDBJ databases">
        <authorList>
            <person name="Sun Q."/>
            <person name="Ohkuma M."/>
        </authorList>
    </citation>
    <scope>NUCLEOTIDE SEQUENCE</scope>
    <source>
        <strain evidence="4">JCM 3313</strain>
    </source>
</reference>
<dbReference type="InterPro" id="IPR043504">
    <property type="entry name" value="Peptidase_S1_PA_chymotrypsin"/>
</dbReference>
<keyword evidence="5" id="KW-1185">Reference proteome</keyword>
<feature type="compositionally biased region" description="Low complexity" evidence="1">
    <location>
        <begin position="36"/>
        <end position="48"/>
    </location>
</feature>
<evidence type="ECO:0000313" key="4">
    <source>
        <dbReference type="EMBL" id="GGP62976.1"/>
    </source>
</evidence>
<evidence type="ECO:0000313" key="5">
    <source>
        <dbReference type="Proteomes" id="UP000639606"/>
    </source>
</evidence>
<dbReference type="EMBL" id="BMRG01000007">
    <property type="protein sequence ID" value="GGP62976.1"/>
    <property type="molecule type" value="Genomic_DNA"/>
</dbReference>
<comment type="caution">
    <text evidence="4">The sequence shown here is derived from an EMBL/GenBank/DDBJ whole genome shotgun (WGS) entry which is preliminary data.</text>
</comment>
<dbReference type="InterPro" id="IPR035070">
    <property type="entry name" value="Streptogrisin_prodomain"/>
</dbReference>
<feature type="region of interest" description="Disordered" evidence="1">
    <location>
        <begin position="36"/>
        <end position="56"/>
    </location>
</feature>
<dbReference type="Pfam" id="PF00089">
    <property type="entry name" value="Trypsin"/>
    <property type="match status" value="1"/>
</dbReference>
<dbReference type="PROSITE" id="PS00134">
    <property type="entry name" value="TRYPSIN_HIS"/>
    <property type="match status" value="1"/>
</dbReference>
<feature type="domain" description="Peptidase S1" evidence="3">
    <location>
        <begin position="271"/>
        <end position="444"/>
    </location>
</feature>
<organism evidence="4 5">
    <name type="scientific">Saccharothrix coeruleofusca</name>
    <dbReference type="NCBI Taxonomy" id="33919"/>
    <lineage>
        <taxon>Bacteria</taxon>
        <taxon>Bacillati</taxon>
        <taxon>Actinomycetota</taxon>
        <taxon>Actinomycetes</taxon>
        <taxon>Pseudonocardiales</taxon>
        <taxon>Pseudonocardiaceae</taxon>
        <taxon>Saccharothrix</taxon>
    </lineage>
</organism>
<keyword evidence="2" id="KW-0732">Signal</keyword>
<evidence type="ECO:0000256" key="2">
    <source>
        <dbReference type="SAM" id="SignalP"/>
    </source>
</evidence>
<evidence type="ECO:0000259" key="3">
    <source>
        <dbReference type="Pfam" id="PF00089"/>
    </source>
</evidence>
<dbReference type="Gene3D" id="3.30.300.50">
    <property type="match status" value="1"/>
</dbReference>